<evidence type="ECO:0000259" key="5">
    <source>
        <dbReference type="Pfam" id="PF17384"/>
    </source>
</evidence>
<comment type="function">
    <text evidence="3">Required for maturation of 30S ribosomal subunits.</text>
</comment>
<dbReference type="InterPro" id="IPR028989">
    <property type="entry name" value="RimP_N"/>
</dbReference>
<gene>
    <name evidence="3" type="primary">rimP</name>
    <name evidence="6" type="ORF">XM47_16355</name>
</gene>
<dbReference type="Proteomes" id="UP000037600">
    <property type="component" value="Unassembled WGS sequence"/>
</dbReference>
<sequence length="151" mass="17105">MAKQDMQLESYVAQAVAVTDFTLWGVEFIRAGKHSTLRVFIEGENGISVDDCAEVSRQVSAILDVEDPIKDEYTLEVSSPGMDRILFKPEQYPAYVGQHVNVKTRLPIEGRRKFKGLLQSIEEKSVVLEIDNDEYVIPFNNIEKAQVVPQF</sequence>
<dbReference type="HAMAP" id="MF_01077">
    <property type="entry name" value="RimP"/>
    <property type="match status" value="1"/>
</dbReference>
<dbReference type="CDD" id="cd01734">
    <property type="entry name" value="YlxS_C"/>
    <property type="match status" value="1"/>
</dbReference>
<dbReference type="InterPro" id="IPR003728">
    <property type="entry name" value="Ribosome_maturation_RimP"/>
</dbReference>
<evidence type="ECO:0000256" key="2">
    <source>
        <dbReference type="ARBA" id="ARBA00022517"/>
    </source>
</evidence>
<dbReference type="Pfam" id="PF02576">
    <property type="entry name" value="RimP_N"/>
    <property type="match status" value="1"/>
</dbReference>
<dbReference type="GO" id="GO:0005829">
    <property type="term" value="C:cytosol"/>
    <property type="evidence" value="ECO:0007669"/>
    <property type="project" value="TreeGrafter"/>
</dbReference>
<keyword evidence="7" id="KW-1185">Reference proteome</keyword>
<reference evidence="6 7" key="1">
    <citation type="submission" date="2015-04" db="EMBL/GenBank/DDBJ databases">
        <title>Draft Genome Sequence of the Novel Agar-Digesting Marine Bacterium Q1.</title>
        <authorList>
            <person name="Li Y."/>
            <person name="Li D."/>
            <person name="Chen G."/>
            <person name="Du Z."/>
        </authorList>
    </citation>
    <scope>NUCLEOTIDE SEQUENCE [LARGE SCALE GENOMIC DNA]</scope>
    <source>
        <strain evidence="6 7">Q1</strain>
    </source>
</reference>
<accession>A0A0J8GMS0</accession>
<dbReference type="PANTHER" id="PTHR33867:SF1">
    <property type="entry name" value="RIBOSOME MATURATION FACTOR RIMP"/>
    <property type="match status" value="1"/>
</dbReference>
<organism evidence="6 7">
    <name type="scientific">Catenovulum maritimum</name>
    <dbReference type="NCBI Taxonomy" id="1513271"/>
    <lineage>
        <taxon>Bacteria</taxon>
        <taxon>Pseudomonadati</taxon>
        <taxon>Pseudomonadota</taxon>
        <taxon>Gammaproteobacteria</taxon>
        <taxon>Alteromonadales</taxon>
        <taxon>Alteromonadaceae</taxon>
        <taxon>Catenovulum</taxon>
    </lineage>
</organism>
<dbReference type="Gene3D" id="2.30.30.180">
    <property type="entry name" value="Ribosome maturation factor RimP, C-terminal domain"/>
    <property type="match status" value="1"/>
</dbReference>
<comment type="subcellular location">
    <subcellularLocation>
        <location evidence="3">Cytoplasm</location>
    </subcellularLocation>
</comment>
<dbReference type="SUPFAM" id="SSF74942">
    <property type="entry name" value="YhbC-like, C-terminal domain"/>
    <property type="match status" value="1"/>
</dbReference>
<dbReference type="STRING" id="1513271.XM47_16355"/>
<feature type="domain" description="Ribosome maturation factor RimP N-terminal" evidence="4">
    <location>
        <begin position="12"/>
        <end position="83"/>
    </location>
</feature>
<dbReference type="Gene3D" id="3.30.300.70">
    <property type="entry name" value="RimP-like superfamily, N-terminal"/>
    <property type="match status" value="1"/>
</dbReference>
<dbReference type="FunFam" id="3.30.300.70:FF:000001">
    <property type="entry name" value="Ribosome maturation factor RimP"/>
    <property type="match status" value="1"/>
</dbReference>
<protein>
    <recommendedName>
        <fullName evidence="3">Ribosome maturation factor RimP</fullName>
    </recommendedName>
</protein>
<comment type="similarity">
    <text evidence="3">Belongs to the RimP family.</text>
</comment>
<keyword evidence="1 3" id="KW-0963">Cytoplasm</keyword>
<dbReference type="InterPro" id="IPR036847">
    <property type="entry name" value="RimP_C_sf"/>
</dbReference>
<proteinExistence type="inferred from homology"/>
<dbReference type="GO" id="GO:0000028">
    <property type="term" value="P:ribosomal small subunit assembly"/>
    <property type="evidence" value="ECO:0007669"/>
    <property type="project" value="TreeGrafter"/>
</dbReference>
<feature type="domain" description="Ribosome maturation factor RimP C-terminal" evidence="5">
    <location>
        <begin position="86"/>
        <end position="151"/>
    </location>
</feature>
<evidence type="ECO:0000259" key="4">
    <source>
        <dbReference type="Pfam" id="PF02576"/>
    </source>
</evidence>
<dbReference type="InterPro" id="IPR035956">
    <property type="entry name" value="RimP_N_sf"/>
</dbReference>
<dbReference type="PATRIC" id="fig|1513271.3.peg.3371"/>
<comment type="caution">
    <text evidence="6">The sequence shown here is derived from an EMBL/GenBank/DDBJ whole genome shotgun (WGS) entry which is preliminary data.</text>
</comment>
<evidence type="ECO:0000313" key="7">
    <source>
        <dbReference type="Proteomes" id="UP000037600"/>
    </source>
</evidence>
<evidence type="ECO:0000313" key="6">
    <source>
        <dbReference type="EMBL" id="KMT64082.1"/>
    </source>
</evidence>
<keyword evidence="2 3" id="KW-0690">Ribosome biogenesis</keyword>
<dbReference type="EMBL" id="LAZL01000032">
    <property type="protein sequence ID" value="KMT64082.1"/>
    <property type="molecule type" value="Genomic_DNA"/>
</dbReference>
<dbReference type="SUPFAM" id="SSF75420">
    <property type="entry name" value="YhbC-like, N-terminal domain"/>
    <property type="match status" value="1"/>
</dbReference>
<dbReference type="GO" id="GO:0006412">
    <property type="term" value="P:translation"/>
    <property type="evidence" value="ECO:0007669"/>
    <property type="project" value="TreeGrafter"/>
</dbReference>
<evidence type="ECO:0000256" key="1">
    <source>
        <dbReference type="ARBA" id="ARBA00022490"/>
    </source>
</evidence>
<dbReference type="NCBIfam" id="NF000927">
    <property type="entry name" value="PRK00092.1-1"/>
    <property type="match status" value="1"/>
</dbReference>
<dbReference type="Pfam" id="PF17384">
    <property type="entry name" value="DUF150_C"/>
    <property type="match status" value="1"/>
</dbReference>
<dbReference type="PANTHER" id="PTHR33867">
    <property type="entry name" value="RIBOSOME MATURATION FACTOR RIMP"/>
    <property type="match status" value="1"/>
</dbReference>
<name>A0A0J8GMS0_9ALTE</name>
<dbReference type="InterPro" id="IPR028998">
    <property type="entry name" value="RimP_C"/>
</dbReference>
<evidence type="ECO:0000256" key="3">
    <source>
        <dbReference type="HAMAP-Rule" id="MF_01077"/>
    </source>
</evidence>
<dbReference type="AlphaFoldDB" id="A0A0J8GMS0"/>